<dbReference type="PROSITE" id="PS51050">
    <property type="entry name" value="ZF_CW"/>
    <property type="match status" value="1"/>
</dbReference>
<dbReference type="PANTHER" id="PTHR23336:SF17">
    <property type="entry name" value="MORC FAMILY CW-TYPE ZINC FINGER PROTEIN 3"/>
    <property type="match status" value="1"/>
</dbReference>
<dbReference type="PANTHER" id="PTHR23336">
    <property type="entry name" value="ZINC FINGER CW-TYPE COILED-COIL DOMAIN PROTEIN 3"/>
    <property type="match status" value="1"/>
</dbReference>
<dbReference type="GO" id="GO:0016887">
    <property type="term" value="F:ATP hydrolysis activity"/>
    <property type="evidence" value="ECO:0007669"/>
    <property type="project" value="InterPro"/>
</dbReference>
<evidence type="ECO:0000256" key="4">
    <source>
        <dbReference type="ARBA" id="ARBA00022833"/>
    </source>
</evidence>
<dbReference type="InterPro" id="IPR045261">
    <property type="entry name" value="MORC_ATPase"/>
</dbReference>
<feature type="domain" description="CW-type" evidence="9">
    <location>
        <begin position="407"/>
        <end position="459"/>
    </location>
</feature>
<evidence type="ECO:0000256" key="5">
    <source>
        <dbReference type="ARBA" id="ARBA00023054"/>
    </source>
</evidence>
<dbReference type="InterPro" id="IPR036890">
    <property type="entry name" value="HATPase_C_sf"/>
</dbReference>
<feature type="compositionally biased region" description="Polar residues" evidence="8">
    <location>
        <begin position="696"/>
        <end position="713"/>
    </location>
</feature>
<dbReference type="Gene3D" id="3.30.40.100">
    <property type="match status" value="1"/>
</dbReference>
<feature type="compositionally biased region" description="Basic and acidic residues" evidence="8">
    <location>
        <begin position="715"/>
        <end position="731"/>
    </location>
</feature>
<dbReference type="FunFam" id="3.30.40.100:FF:000003">
    <property type="entry name" value="MORC family CW-type zinc finger 3"/>
    <property type="match status" value="1"/>
</dbReference>
<feature type="compositionally biased region" description="Polar residues" evidence="8">
    <location>
        <begin position="528"/>
        <end position="537"/>
    </location>
</feature>
<feature type="coiled-coil region" evidence="7">
    <location>
        <begin position="803"/>
        <end position="967"/>
    </location>
</feature>
<evidence type="ECO:0000256" key="1">
    <source>
        <dbReference type="ARBA" id="ARBA00004123"/>
    </source>
</evidence>
<evidence type="ECO:0000256" key="2">
    <source>
        <dbReference type="ARBA" id="ARBA00022723"/>
    </source>
</evidence>
<dbReference type="Gene3D" id="3.30.565.10">
    <property type="entry name" value="Histidine kinase-like ATPase, C-terminal domain"/>
    <property type="match status" value="1"/>
</dbReference>
<feature type="compositionally biased region" description="Low complexity" evidence="8">
    <location>
        <begin position="982"/>
        <end position="994"/>
    </location>
</feature>
<keyword evidence="5 7" id="KW-0175">Coiled coil</keyword>
<dbReference type="GeneID" id="108266383"/>
<dbReference type="InterPro" id="IPR011124">
    <property type="entry name" value="Znf_CW"/>
</dbReference>
<evidence type="ECO:0000313" key="11">
    <source>
        <dbReference type="RefSeq" id="XP_053536677.1"/>
    </source>
</evidence>
<feature type="compositionally biased region" description="Basic and acidic residues" evidence="8">
    <location>
        <begin position="767"/>
        <end position="780"/>
    </location>
</feature>
<proteinExistence type="predicted"/>
<gene>
    <name evidence="11" type="primary">LOC108266383</name>
</gene>
<dbReference type="InterPro" id="IPR041006">
    <property type="entry name" value="Morc_S5"/>
</dbReference>
<evidence type="ECO:0000256" key="7">
    <source>
        <dbReference type="SAM" id="Coils"/>
    </source>
</evidence>
<evidence type="ECO:0000256" key="8">
    <source>
        <dbReference type="SAM" id="MobiDB-lite"/>
    </source>
</evidence>
<dbReference type="KEGG" id="ipu:108266383"/>
<dbReference type="AlphaFoldDB" id="A0A9F7RAT9"/>
<feature type="region of interest" description="Disordered" evidence="8">
    <location>
        <begin position="522"/>
        <end position="583"/>
    </location>
</feature>
<sequence length="1073" mass="122034">MAAQTDRGIPLSAVSPRYLHTNSTSHTGPFSAIAELIDNAYDPDVSAKQFWIDKTAVKDQDCLIFMDNGNGMDYDKMHKMLSFGFNDKQTIRGHVPVGLYGNGFKSGSMRLGKDAIVFSKKDDTMCVGLLSQTYLDKIEAQNVIVPIVMFTNNGLSVAQEYTECLQDILTYSLFKTKEELLSEFTAINGPYGTNSTGTRIIIWNLRKTSSNELEFDFTKDRYDIRIPYDVNEDTKEPSKGPEHGMSAPDSEYSLRVYSSILYLKPRMQIIIRGQKVKTQLVAKSLAHIIKDTYKPTFLKKGIKIIFGYNTKSKEHYGLMMYHKNRLIKAYERVACQRKANSTGVGVIGVIECNYLTPMHNKQDFENTEVYRKTIQSVGNKLEEYWKEVRHRRQKNPNCSLPVEDVVKRPDQSWVQCDECLKWRKLPDGIETTLLPDKWFCRMNPDPQFRSCGVVEEPEDSDDENPRYQKTYKQLERHQKLQKEKNRQQMEQEQKEAGQLIIALAKENALLKQQQDAVLNQLKLGGSTPGTPSTPLNSHRQRYAGSRSPDNIPVITHVTSLSNISTRNKRPLGPSQENGEKKRARFRDSFDNNTAGSPSTSTASPEVCSSQIVFSLDADGDQAAWKDNETTTKDDDDDIMIIESSSSARPNSATGTFNIANVKSERNVSEEESEKQMECVDSHTIVSIETTAAAPRSVSSSEVSIGTQTRQNPVVKQEEGDSERKKKEKWSNDGESCSNRLESEKDTKKELESRNEELRVPILEEENQERNKTKSTVKSEDLSLPVSQTSAISENSVLDVLEFQKQHDKLLEILEETAKDQNENHAKLEELKKELLELTQSTLKKEYSHHSTQTSPDEAQDYKELYLKGKDELKQLQDELSELKMEKEERKRKGQEASLECDDDLACEIDLLLRELDQRNKEREELKDKVDSLENEKCNILTCCESLQKDFEEVKREIEKTKVRVENQGVQTDFPVSSHEESATTSSGASNSGRSTDFGTQQHETQDIPKIGQETSNLQTYSLRLRELRQKVARLLVTFVPALDLEQVNYDCEVIDEILTQVIDEISPTEPAFT</sequence>
<keyword evidence="3" id="KW-0863">Zinc-finger</keyword>
<reference evidence="11" key="2">
    <citation type="submission" date="2025-08" db="UniProtKB">
        <authorList>
            <consortium name="RefSeq"/>
        </authorList>
    </citation>
    <scope>IDENTIFICATION</scope>
    <source>
        <tissue evidence="11">Blood</tissue>
    </source>
</reference>
<dbReference type="SUPFAM" id="SSF55874">
    <property type="entry name" value="ATPase domain of HSP90 chaperone/DNA topoisomerase II/histidine kinase"/>
    <property type="match status" value="1"/>
</dbReference>
<name>A0A9F7RAT9_ICTPU</name>
<feature type="compositionally biased region" description="Polar residues" evidence="8">
    <location>
        <begin position="556"/>
        <end position="565"/>
    </location>
</feature>
<organism evidence="10 11">
    <name type="scientific">Ictalurus punctatus</name>
    <name type="common">Channel catfish</name>
    <name type="synonym">Silurus punctatus</name>
    <dbReference type="NCBI Taxonomy" id="7998"/>
    <lineage>
        <taxon>Eukaryota</taxon>
        <taxon>Metazoa</taxon>
        <taxon>Chordata</taxon>
        <taxon>Craniata</taxon>
        <taxon>Vertebrata</taxon>
        <taxon>Euteleostomi</taxon>
        <taxon>Actinopterygii</taxon>
        <taxon>Neopterygii</taxon>
        <taxon>Teleostei</taxon>
        <taxon>Ostariophysi</taxon>
        <taxon>Siluriformes</taxon>
        <taxon>Ictaluridae</taxon>
        <taxon>Ictalurus</taxon>
    </lineage>
</organism>
<accession>A0A9F7RAT9</accession>
<evidence type="ECO:0000259" key="9">
    <source>
        <dbReference type="PROSITE" id="PS51050"/>
    </source>
</evidence>
<feature type="compositionally biased region" description="Basic and acidic residues" evidence="8">
    <location>
        <begin position="740"/>
        <end position="758"/>
    </location>
</feature>
<keyword evidence="2" id="KW-0479">Metal-binding</keyword>
<feature type="region of interest" description="Disordered" evidence="8">
    <location>
        <begin position="690"/>
        <end position="787"/>
    </location>
</feature>
<keyword evidence="10" id="KW-1185">Reference proteome</keyword>
<dbReference type="OrthoDB" id="757982at2759"/>
<keyword evidence="4" id="KW-0862">Zinc</keyword>
<feature type="region of interest" description="Disordered" evidence="8">
    <location>
        <begin position="968"/>
        <end position="1012"/>
    </location>
</feature>
<dbReference type="GO" id="GO:0008270">
    <property type="term" value="F:zinc ion binding"/>
    <property type="evidence" value="ECO:0007669"/>
    <property type="project" value="UniProtKB-KW"/>
</dbReference>
<evidence type="ECO:0000256" key="6">
    <source>
        <dbReference type="ARBA" id="ARBA00023242"/>
    </source>
</evidence>
<dbReference type="RefSeq" id="XP_053536677.1">
    <property type="nucleotide sequence ID" value="XM_053680702.1"/>
</dbReference>
<dbReference type="Pfam" id="PF13589">
    <property type="entry name" value="HATPase_c_3"/>
    <property type="match status" value="1"/>
</dbReference>
<dbReference type="Pfam" id="PF07496">
    <property type="entry name" value="zf-CW"/>
    <property type="match status" value="1"/>
</dbReference>
<protein>
    <submittedName>
        <fullName evidence="11">MORC family CW-type zinc finger protein 3 isoform X1</fullName>
    </submittedName>
</protein>
<evidence type="ECO:0000313" key="10">
    <source>
        <dbReference type="Proteomes" id="UP000221080"/>
    </source>
</evidence>
<dbReference type="Proteomes" id="UP000221080">
    <property type="component" value="Chromosome 6"/>
</dbReference>
<dbReference type="GO" id="GO:0016605">
    <property type="term" value="C:PML body"/>
    <property type="evidence" value="ECO:0007669"/>
    <property type="project" value="TreeGrafter"/>
</dbReference>
<comment type="subcellular location">
    <subcellularLocation>
        <location evidence="1">Nucleus</location>
    </subcellularLocation>
</comment>
<reference evidence="10" key="1">
    <citation type="journal article" date="2016" name="Nat. Commun.">
        <title>The channel catfish genome sequence provides insights into the evolution of scale formation in teleosts.</title>
        <authorList>
            <person name="Liu Z."/>
            <person name="Liu S."/>
            <person name="Yao J."/>
            <person name="Bao L."/>
            <person name="Zhang J."/>
            <person name="Li Y."/>
            <person name="Jiang C."/>
            <person name="Sun L."/>
            <person name="Wang R."/>
            <person name="Zhang Y."/>
            <person name="Zhou T."/>
            <person name="Zeng Q."/>
            <person name="Fu Q."/>
            <person name="Gao S."/>
            <person name="Li N."/>
            <person name="Koren S."/>
            <person name="Jiang Y."/>
            <person name="Zimin A."/>
            <person name="Xu P."/>
            <person name="Phillippy A.M."/>
            <person name="Geng X."/>
            <person name="Song L."/>
            <person name="Sun F."/>
            <person name="Li C."/>
            <person name="Wang X."/>
            <person name="Chen A."/>
            <person name="Jin Y."/>
            <person name="Yuan Z."/>
            <person name="Yang Y."/>
            <person name="Tan S."/>
            <person name="Peatman E."/>
            <person name="Lu J."/>
            <person name="Qin Z."/>
            <person name="Dunham R."/>
            <person name="Li Z."/>
            <person name="Sonstegard T."/>
            <person name="Feng J."/>
            <person name="Danzmann R.G."/>
            <person name="Schroeder S."/>
            <person name="Scheffler B."/>
            <person name="Duke M.V."/>
            <person name="Ballard L."/>
            <person name="Kucuktas H."/>
            <person name="Kaltenboeck L."/>
            <person name="Liu H."/>
            <person name="Armbruster J."/>
            <person name="Xie Y."/>
            <person name="Kirby M.L."/>
            <person name="Tian Y."/>
            <person name="Flanagan M.E."/>
            <person name="Mu W."/>
            <person name="Waldbieser G.C."/>
        </authorList>
    </citation>
    <scope>NUCLEOTIDE SEQUENCE [LARGE SCALE GENOMIC DNA]</scope>
    <source>
        <strain evidence="10">SDA103</strain>
    </source>
</reference>
<dbReference type="CDD" id="cd16931">
    <property type="entry name" value="HATPase_MORC-like"/>
    <property type="match status" value="1"/>
</dbReference>
<keyword evidence="6" id="KW-0539">Nucleus</keyword>
<evidence type="ECO:0000256" key="3">
    <source>
        <dbReference type="ARBA" id="ARBA00022771"/>
    </source>
</evidence>
<dbReference type="Pfam" id="PF17942">
    <property type="entry name" value="Morc6_S5"/>
    <property type="match status" value="1"/>
</dbReference>